<evidence type="ECO:0000313" key="1">
    <source>
        <dbReference type="EMBL" id="GES94586.1"/>
    </source>
</evidence>
<gene>
    <name evidence="1" type="ORF">RCL2_002131900</name>
</gene>
<evidence type="ECO:0000313" key="2">
    <source>
        <dbReference type="Proteomes" id="UP000615446"/>
    </source>
</evidence>
<organism evidence="1 2">
    <name type="scientific">Rhizophagus clarus</name>
    <dbReference type="NCBI Taxonomy" id="94130"/>
    <lineage>
        <taxon>Eukaryota</taxon>
        <taxon>Fungi</taxon>
        <taxon>Fungi incertae sedis</taxon>
        <taxon>Mucoromycota</taxon>
        <taxon>Glomeromycotina</taxon>
        <taxon>Glomeromycetes</taxon>
        <taxon>Glomerales</taxon>
        <taxon>Glomeraceae</taxon>
        <taxon>Rhizophagus</taxon>
    </lineage>
</organism>
<accession>A0A8H3LYB8</accession>
<dbReference type="Proteomes" id="UP000615446">
    <property type="component" value="Unassembled WGS sequence"/>
</dbReference>
<comment type="caution">
    <text evidence="1">The sequence shown here is derived from an EMBL/GenBank/DDBJ whole genome shotgun (WGS) entry which is preliminary data.</text>
</comment>
<name>A0A8H3LYB8_9GLOM</name>
<reference evidence="1" key="1">
    <citation type="submission" date="2019-10" db="EMBL/GenBank/DDBJ databases">
        <title>Conservation and host-specific expression of non-tandemly repeated heterogenous ribosome RNA gene in arbuscular mycorrhizal fungi.</title>
        <authorList>
            <person name="Maeda T."/>
            <person name="Kobayashi Y."/>
            <person name="Nakagawa T."/>
            <person name="Ezawa T."/>
            <person name="Yamaguchi K."/>
            <person name="Bino T."/>
            <person name="Nishimoto Y."/>
            <person name="Shigenobu S."/>
            <person name="Kawaguchi M."/>
        </authorList>
    </citation>
    <scope>NUCLEOTIDE SEQUENCE</scope>
    <source>
        <strain evidence="1">HR1</strain>
    </source>
</reference>
<protein>
    <submittedName>
        <fullName evidence="1">Uncharacterized protein</fullName>
    </submittedName>
</protein>
<dbReference type="EMBL" id="BLAL01000236">
    <property type="protein sequence ID" value="GES94586.1"/>
    <property type="molecule type" value="Genomic_DNA"/>
</dbReference>
<dbReference type="AlphaFoldDB" id="A0A8H3LYB8"/>
<sequence length="90" mass="10582">MNYGVHDVPGFGTFVFMKLISSLKVEIWSTENERTHIRRLALFILSFATAKEVPDVIDEAKSFVNIISALWAYLMWKREQDKRIYNFPLK</sequence>
<proteinExistence type="predicted"/>